<dbReference type="SMART" id="SM00852">
    <property type="entry name" value="MoCF_biosynth"/>
    <property type="match status" value="1"/>
</dbReference>
<dbReference type="InterPro" id="IPR041424">
    <property type="entry name" value="CinA_KH"/>
</dbReference>
<evidence type="ECO:0000259" key="2">
    <source>
        <dbReference type="SMART" id="SM00852"/>
    </source>
</evidence>
<dbReference type="InterPro" id="IPR001453">
    <property type="entry name" value="MoaB/Mog_dom"/>
</dbReference>
<name>U2HWB1_9SPHI</name>
<keyword evidence="4" id="KW-1185">Reference proteome</keyword>
<dbReference type="Proteomes" id="UP000016584">
    <property type="component" value="Unassembled WGS sequence"/>
</dbReference>
<evidence type="ECO:0000256" key="1">
    <source>
        <dbReference type="HAMAP-Rule" id="MF_00226"/>
    </source>
</evidence>
<dbReference type="SUPFAM" id="SSF142433">
    <property type="entry name" value="CinA-like"/>
    <property type="match status" value="1"/>
</dbReference>
<dbReference type="Pfam" id="PF18146">
    <property type="entry name" value="CinA_KH"/>
    <property type="match status" value="1"/>
</dbReference>
<accession>U2HWB1</accession>
<dbReference type="AlphaFoldDB" id="U2HWB1"/>
<dbReference type="Pfam" id="PF02464">
    <property type="entry name" value="CinA"/>
    <property type="match status" value="1"/>
</dbReference>
<dbReference type="eggNOG" id="COG1546">
    <property type="taxonomic scope" value="Bacteria"/>
</dbReference>
<evidence type="ECO:0000313" key="3">
    <source>
        <dbReference type="EMBL" id="ERJ59530.1"/>
    </source>
</evidence>
<feature type="domain" description="MoaB/Mog" evidence="2">
    <location>
        <begin position="14"/>
        <end position="183"/>
    </location>
</feature>
<dbReference type="InterPro" id="IPR008136">
    <property type="entry name" value="CinA_C"/>
</dbReference>
<dbReference type="EMBL" id="ATDL01000014">
    <property type="protein sequence ID" value="ERJ59530.1"/>
    <property type="molecule type" value="Genomic_DNA"/>
</dbReference>
<dbReference type="PANTHER" id="PTHR13939:SF0">
    <property type="entry name" value="NMN AMIDOHYDROLASE-LIKE PROTEIN YFAY"/>
    <property type="match status" value="1"/>
</dbReference>
<dbReference type="eggNOG" id="COG1058">
    <property type="taxonomic scope" value="Bacteria"/>
</dbReference>
<dbReference type="Pfam" id="PF00994">
    <property type="entry name" value="MoCF_biosynth"/>
    <property type="match status" value="1"/>
</dbReference>
<dbReference type="STRING" id="1346330.M472_12185"/>
<dbReference type="NCBIfam" id="TIGR00199">
    <property type="entry name" value="PncC_domain"/>
    <property type="match status" value="1"/>
</dbReference>
<proteinExistence type="inferred from homology"/>
<dbReference type="NCBIfam" id="NF001813">
    <property type="entry name" value="PRK00549.1"/>
    <property type="match status" value="1"/>
</dbReference>
<dbReference type="SUPFAM" id="SSF53218">
    <property type="entry name" value="Molybdenum cofactor biosynthesis proteins"/>
    <property type="match status" value="1"/>
</dbReference>
<dbReference type="NCBIfam" id="TIGR00177">
    <property type="entry name" value="molyb_syn"/>
    <property type="match status" value="1"/>
</dbReference>
<dbReference type="Gene3D" id="3.90.950.20">
    <property type="entry name" value="CinA-like"/>
    <property type="match status" value="1"/>
</dbReference>
<gene>
    <name evidence="3" type="ORF">M472_12185</name>
</gene>
<dbReference type="HAMAP" id="MF_00226_B">
    <property type="entry name" value="CinA_B"/>
    <property type="match status" value="1"/>
</dbReference>
<sequence length="428" mass="46565">MKAEIITMVTMKAEIITIGDEILLGQVIDTNSAWLGQLLDSLNIAVHQIVSISDNKDAILHALTEAAKRSDLILVTGGLGPTKDDVTKEAIASFFQTTLVRDEEVLRHVKSIFEKFGNGRAMPDMNYGQADVLACCDVLFNDVGTAPGMWIERDGKCFAFLPGVPFEMKFLMEKRVVPRLADYRAKVSIYHAHVVTMGIGESYLADLIGDIESELPAHIHLAYLPKLGTVRLRLTAMGHDEADVKKETDGFARQIAVRVEDYLVAEKDVTIEEAVVERFTKDNIRLAVAESCTGGLLAGSITAVPGASAMFDCGIVAYHNRIKQQVLGVDEEVLASFGAVSEQTVIQMAEGVKSLGGADYGIATSGIAGPSGGTPDKPVGTVWIAVSGPHETVTQLFHFRNDRQVNIERSMAQALNMLWKLYKKDNSK</sequence>
<dbReference type="PIRSF" id="PIRSF006728">
    <property type="entry name" value="CinA"/>
    <property type="match status" value="1"/>
</dbReference>
<protein>
    <recommendedName>
        <fullName evidence="1">CinA-like protein</fullName>
    </recommendedName>
</protein>
<comment type="similarity">
    <text evidence="1">Belongs to the CinA family.</text>
</comment>
<dbReference type="InterPro" id="IPR050101">
    <property type="entry name" value="CinA"/>
</dbReference>
<dbReference type="InterPro" id="IPR036425">
    <property type="entry name" value="MoaB/Mog-like_dom_sf"/>
</dbReference>
<reference evidence="3 4" key="1">
    <citation type="journal article" date="2013" name="Genome Announc.">
        <title>The Draft Genome Sequence of Sphingomonas paucimobilis Strain HER1398 (Proteobacteria), Host to the Giant PAU Phage, Indicates That It Is a Member of the Genus Sphingobacterium (Bacteroidetes).</title>
        <authorList>
            <person name="White R.A.III."/>
            <person name="Suttle C.A."/>
        </authorList>
    </citation>
    <scope>NUCLEOTIDE SEQUENCE [LARGE SCALE GENOMIC DNA]</scope>
    <source>
        <strain evidence="3 4">HER1398</strain>
    </source>
</reference>
<organism evidence="3 4">
    <name type="scientific">Sphingobacterium paucimobilis HER1398</name>
    <dbReference type="NCBI Taxonomy" id="1346330"/>
    <lineage>
        <taxon>Bacteria</taxon>
        <taxon>Pseudomonadati</taxon>
        <taxon>Bacteroidota</taxon>
        <taxon>Sphingobacteriia</taxon>
        <taxon>Sphingobacteriales</taxon>
        <taxon>Sphingobacteriaceae</taxon>
        <taxon>Sphingobacterium</taxon>
    </lineage>
</organism>
<dbReference type="CDD" id="cd00885">
    <property type="entry name" value="cinA"/>
    <property type="match status" value="1"/>
</dbReference>
<dbReference type="NCBIfam" id="TIGR00200">
    <property type="entry name" value="cinA_nterm"/>
    <property type="match status" value="1"/>
</dbReference>
<evidence type="ECO:0000313" key="4">
    <source>
        <dbReference type="Proteomes" id="UP000016584"/>
    </source>
</evidence>
<dbReference type="PANTHER" id="PTHR13939">
    <property type="entry name" value="NICOTINAMIDE-NUCLEOTIDE AMIDOHYDROLASE PNCC"/>
    <property type="match status" value="1"/>
</dbReference>
<dbReference type="PATRIC" id="fig|1346330.5.peg.1684"/>
<dbReference type="InterPro" id="IPR036653">
    <property type="entry name" value="CinA-like_C"/>
</dbReference>
<dbReference type="Gene3D" id="3.40.980.10">
    <property type="entry name" value="MoaB/Mog-like domain"/>
    <property type="match status" value="1"/>
</dbReference>
<dbReference type="InterPro" id="IPR008135">
    <property type="entry name" value="Competence-induced_CinA"/>
</dbReference>
<comment type="caution">
    <text evidence="3">The sequence shown here is derived from an EMBL/GenBank/DDBJ whole genome shotgun (WGS) entry which is preliminary data.</text>
</comment>